<dbReference type="AlphaFoldDB" id="A0A9D4H7Q1"/>
<keyword evidence="3" id="KW-1185">Reference proteome</keyword>
<gene>
    <name evidence="2" type="ORF">DPMN_103255</name>
</gene>
<organism evidence="2 3">
    <name type="scientific">Dreissena polymorpha</name>
    <name type="common">Zebra mussel</name>
    <name type="synonym">Mytilus polymorpha</name>
    <dbReference type="NCBI Taxonomy" id="45954"/>
    <lineage>
        <taxon>Eukaryota</taxon>
        <taxon>Metazoa</taxon>
        <taxon>Spiralia</taxon>
        <taxon>Lophotrochozoa</taxon>
        <taxon>Mollusca</taxon>
        <taxon>Bivalvia</taxon>
        <taxon>Autobranchia</taxon>
        <taxon>Heteroconchia</taxon>
        <taxon>Euheterodonta</taxon>
        <taxon>Imparidentia</taxon>
        <taxon>Neoheterodontei</taxon>
        <taxon>Myida</taxon>
        <taxon>Dreissenoidea</taxon>
        <taxon>Dreissenidae</taxon>
        <taxon>Dreissena</taxon>
    </lineage>
</organism>
<evidence type="ECO:0000256" key="1">
    <source>
        <dbReference type="SAM" id="Phobius"/>
    </source>
</evidence>
<feature type="transmembrane region" description="Helical" evidence="1">
    <location>
        <begin position="15"/>
        <end position="37"/>
    </location>
</feature>
<evidence type="ECO:0000313" key="3">
    <source>
        <dbReference type="Proteomes" id="UP000828390"/>
    </source>
</evidence>
<name>A0A9D4H7Q1_DREPO</name>
<keyword evidence="1" id="KW-1133">Transmembrane helix</keyword>
<sequence length="53" mass="6108">MSLSRTTSQAMTHKYWTLLELLCGYVAGMLMEVMFLFEIERKLLVCAGNHKLV</sequence>
<evidence type="ECO:0000313" key="2">
    <source>
        <dbReference type="EMBL" id="KAH3830020.1"/>
    </source>
</evidence>
<keyword evidence="1" id="KW-0472">Membrane</keyword>
<dbReference type="Proteomes" id="UP000828390">
    <property type="component" value="Unassembled WGS sequence"/>
</dbReference>
<dbReference type="EMBL" id="JAIWYP010000004">
    <property type="protein sequence ID" value="KAH3830020.1"/>
    <property type="molecule type" value="Genomic_DNA"/>
</dbReference>
<comment type="caution">
    <text evidence="2">The sequence shown here is derived from an EMBL/GenBank/DDBJ whole genome shotgun (WGS) entry which is preliminary data.</text>
</comment>
<reference evidence="2" key="2">
    <citation type="submission" date="2020-11" db="EMBL/GenBank/DDBJ databases">
        <authorList>
            <person name="McCartney M.A."/>
            <person name="Auch B."/>
            <person name="Kono T."/>
            <person name="Mallez S."/>
            <person name="Becker A."/>
            <person name="Gohl D.M."/>
            <person name="Silverstein K.A.T."/>
            <person name="Koren S."/>
            <person name="Bechman K.B."/>
            <person name="Herman A."/>
            <person name="Abrahante J.E."/>
            <person name="Garbe J."/>
        </authorList>
    </citation>
    <scope>NUCLEOTIDE SEQUENCE</scope>
    <source>
        <strain evidence="2">Duluth1</strain>
        <tissue evidence="2">Whole animal</tissue>
    </source>
</reference>
<keyword evidence="1" id="KW-0812">Transmembrane</keyword>
<reference evidence="2" key="1">
    <citation type="journal article" date="2019" name="bioRxiv">
        <title>The Genome of the Zebra Mussel, Dreissena polymorpha: A Resource for Invasive Species Research.</title>
        <authorList>
            <person name="McCartney M.A."/>
            <person name="Auch B."/>
            <person name="Kono T."/>
            <person name="Mallez S."/>
            <person name="Zhang Y."/>
            <person name="Obille A."/>
            <person name="Becker A."/>
            <person name="Abrahante J.E."/>
            <person name="Garbe J."/>
            <person name="Badalamenti J.P."/>
            <person name="Herman A."/>
            <person name="Mangelson H."/>
            <person name="Liachko I."/>
            <person name="Sullivan S."/>
            <person name="Sone E.D."/>
            <person name="Koren S."/>
            <person name="Silverstein K.A.T."/>
            <person name="Beckman K.B."/>
            <person name="Gohl D.M."/>
        </authorList>
    </citation>
    <scope>NUCLEOTIDE SEQUENCE</scope>
    <source>
        <strain evidence="2">Duluth1</strain>
        <tissue evidence="2">Whole animal</tissue>
    </source>
</reference>
<proteinExistence type="predicted"/>
<accession>A0A9D4H7Q1</accession>
<protein>
    <submittedName>
        <fullName evidence="2">Uncharacterized protein</fullName>
    </submittedName>
</protein>